<gene>
    <name evidence="1" type="ORF">SNAT2548_LOCUS19216</name>
</gene>
<evidence type="ECO:0000313" key="2">
    <source>
        <dbReference type="Proteomes" id="UP000604046"/>
    </source>
</evidence>
<proteinExistence type="predicted"/>
<name>A0A812Q720_9DINO</name>
<accession>A0A812Q720</accession>
<reference evidence="1" key="1">
    <citation type="submission" date="2021-02" db="EMBL/GenBank/DDBJ databases">
        <authorList>
            <person name="Dougan E. K."/>
            <person name="Rhodes N."/>
            <person name="Thang M."/>
            <person name="Chan C."/>
        </authorList>
    </citation>
    <scope>NUCLEOTIDE SEQUENCE</scope>
</reference>
<sequence>MDPCSHVAEAAASDVRHKLDQLLLSACRAVLPLEQAEVVLENGEGVRSAPEAGFCCRAARTAFHRLRRGAVGPVSYEIPCPALGGLPKRWTFEDSPALARSLSS</sequence>
<dbReference type="EMBL" id="CAJNDS010002170">
    <property type="protein sequence ID" value="CAE7358988.1"/>
    <property type="molecule type" value="Genomic_DNA"/>
</dbReference>
<dbReference type="AlphaFoldDB" id="A0A812Q720"/>
<organism evidence="1 2">
    <name type="scientific">Symbiodinium natans</name>
    <dbReference type="NCBI Taxonomy" id="878477"/>
    <lineage>
        <taxon>Eukaryota</taxon>
        <taxon>Sar</taxon>
        <taxon>Alveolata</taxon>
        <taxon>Dinophyceae</taxon>
        <taxon>Suessiales</taxon>
        <taxon>Symbiodiniaceae</taxon>
        <taxon>Symbiodinium</taxon>
    </lineage>
</organism>
<protein>
    <submittedName>
        <fullName evidence="1">Uncharacterized protein</fullName>
    </submittedName>
</protein>
<comment type="caution">
    <text evidence="1">The sequence shown here is derived from an EMBL/GenBank/DDBJ whole genome shotgun (WGS) entry which is preliminary data.</text>
</comment>
<evidence type="ECO:0000313" key="1">
    <source>
        <dbReference type="EMBL" id="CAE7358988.1"/>
    </source>
</evidence>
<dbReference type="Proteomes" id="UP000604046">
    <property type="component" value="Unassembled WGS sequence"/>
</dbReference>
<keyword evidence="2" id="KW-1185">Reference proteome</keyword>